<accession>A0A8S1FDK0</accession>
<dbReference type="Proteomes" id="UP000494206">
    <property type="component" value="Unassembled WGS sequence"/>
</dbReference>
<name>A0A8S1FDK0_9PELO</name>
<proteinExistence type="predicted"/>
<reference evidence="2 3" key="1">
    <citation type="submission" date="2020-04" db="EMBL/GenBank/DDBJ databases">
        <authorList>
            <person name="Laetsch R D."/>
            <person name="Stevens L."/>
            <person name="Kumar S."/>
            <person name="Blaxter L. M."/>
        </authorList>
    </citation>
    <scope>NUCLEOTIDE SEQUENCE [LARGE SCALE GENOMIC DNA]</scope>
</reference>
<feature type="signal peptide" evidence="1">
    <location>
        <begin position="1"/>
        <end position="16"/>
    </location>
</feature>
<keyword evidence="3" id="KW-1185">Reference proteome</keyword>
<evidence type="ECO:0000313" key="2">
    <source>
        <dbReference type="EMBL" id="CAB3410994.1"/>
    </source>
</evidence>
<organism evidence="2 3">
    <name type="scientific">Caenorhabditis bovis</name>
    <dbReference type="NCBI Taxonomy" id="2654633"/>
    <lineage>
        <taxon>Eukaryota</taxon>
        <taxon>Metazoa</taxon>
        <taxon>Ecdysozoa</taxon>
        <taxon>Nematoda</taxon>
        <taxon>Chromadorea</taxon>
        <taxon>Rhabditida</taxon>
        <taxon>Rhabditina</taxon>
        <taxon>Rhabditomorpha</taxon>
        <taxon>Rhabditoidea</taxon>
        <taxon>Rhabditidae</taxon>
        <taxon>Peloderinae</taxon>
        <taxon>Caenorhabditis</taxon>
    </lineage>
</organism>
<gene>
    <name evidence="2" type="ORF">CBOVIS_LOCUS12437</name>
</gene>
<protein>
    <submittedName>
        <fullName evidence="2">Uncharacterized protein</fullName>
    </submittedName>
</protein>
<dbReference type="OrthoDB" id="5789788at2759"/>
<evidence type="ECO:0000313" key="3">
    <source>
        <dbReference type="Proteomes" id="UP000494206"/>
    </source>
</evidence>
<keyword evidence="1" id="KW-0732">Signal</keyword>
<comment type="caution">
    <text evidence="2">The sequence shown here is derived from an EMBL/GenBank/DDBJ whole genome shotgun (WGS) entry which is preliminary data.</text>
</comment>
<dbReference type="EMBL" id="CADEPM010000012">
    <property type="protein sequence ID" value="CAB3410994.1"/>
    <property type="molecule type" value="Genomic_DNA"/>
</dbReference>
<dbReference type="AlphaFoldDB" id="A0A8S1FDK0"/>
<evidence type="ECO:0000256" key="1">
    <source>
        <dbReference type="SAM" id="SignalP"/>
    </source>
</evidence>
<feature type="chain" id="PRO_5035799833" evidence="1">
    <location>
        <begin position="17"/>
        <end position="108"/>
    </location>
</feature>
<sequence length="108" mass="12165">MLTPTVILLVVSTVLADDCLKYSDASYSTIVNCRMGCEYEYYTYGGVQYRDEGGCADSAQLGCRTRGSKTSCVCNGDRCNEIGYRMPYIDSRERPTSSEERYGRINYQ</sequence>